<comment type="caution">
    <text evidence="1">The sequence shown here is derived from an EMBL/GenBank/DDBJ whole genome shotgun (WGS) entry which is preliminary data.</text>
</comment>
<dbReference type="Proteomes" id="UP000622552">
    <property type="component" value="Unassembled WGS sequence"/>
</dbReference>
<gene>
    <name evidence="1" type="ORF">IW245_007722</name>
</gene>
<keyword evidence="2" id="KW-1185">Reference proteome</keyword>
<proteinExistence type="predicted"/>
<dbReference type="SUPFAM" id="SSF52833">
    <property type="entry name" value="Thioredoxin-like"/>
    <property type="match status" value="1"/>
</dbReference>
<organism evidence="1 2">
    <name type="scientific">Longispora fulva</name>
    <dbReference type="NCBI Taxonomy" id="619741"/>
    <lineage>
        <taxon>Bacteria</taxon>
        <taxon>Bacillati</taxon>
        <taxon>Actinomycetota</taxon>
        <taxon>Actinomycetes</taxon>
        <taxon>Micromonosporales</taxon>
        <taxon>Micromonosporaceae</taxon>
        <taxon>Longispora</taxon>
    </lineage>
</organism>
<reference evidence="1" key="1">
    <citation type="submission" date="2020-11" db="EMBL/GenBank/DDBJ databases">
        <title>Sequencing the genomes of 1000 actinobacteria strains.</title>
        <authorList>
            <person name="Klenk H.-P."/>
        </authorList>
    </citation>
    <scope>NUCLEOTIDE SEQUENCE</scope>
    <source>
        <strain evidence="1">DSM 45356</strain>
    </source>
</reference>
<evidence type="ECO:0000313" key="2">
    <source>
        <dbReference type="Proteomes" id="UP000622552"/>
    </source>
</evidence>
<protein>
    <recommendedName>
        <fullName evidence="3">Disulfide bond formation protein DsbA</fullName>
    </recommendedName>
</protein>
<dbReference type="RefSeq" id="WP_197007928.1">
    <property type="nucleotide sequence ID" value="NZ_BONS01000013.1"/>
</dbReference>
<accession>A0A8J7GJ86</accession>
<dbReference type="InterPro" id="IPR036249">
    <property type="entry name" value="Thioredoxin-like_sf"/>
</dbReference>
<dbReference type="Pfam" id="PF22234">
    <property type="entry name" value="Rv2466c-like"/>
    <property type="match status" value="1"/>
</dbReference>
<sequence>MPERGTTVDLWVDPVCPWAWRAARWLLEVERVRDVTVRFRVMSLSVLNQGRVDLDARYRLLLNRGWGPARVCAVAEGKGALRPLYLAMAERIHEARAGLGEPMLRASLATAGLPEDWAAHAADDTLDTALRTSHEEVTGLVGGELGTPVVRVSGLPAFFGPVVSPAPTGEDAGRLWDGTLLVAGTPGFFEMKRSREVGTR</sequence>
<evidence type="ECO:0000313" key="1">
    <source>
        <dbReference type="EMBL" id="MBG6141528.1"/>
    </source>
</evidence>
<name>A0A8J7GJ86_9ACTN</name>
<dbReference type="AlphaFoldDB" id="A0A8J7GJ86"/>
<dbReference type="EMBL" id="JADOUF010000001">
    <property type="protein sequence ID" value="MBG6141528.1"/>
    <property type="molecule type" value="Genomic_DNA"/>
</dbReference>
<dbReference type="Gene3D" id="3.40.30.10">
    <property type="entry name" value="Glutaredoxin"/>
    <property type="match status" value="1"/>
</dbReference>
<dbReference type="InterPro" id="IPR053977">
    <property type="entry name" value="Rv2466c-like"/>
</dbReference>
<evidence type="ECO:0008006" key="3">
    <source>
        <dbReference type="Google" id="ProtNLM"/>
    </source>
</evidence>